<feature type="transmembrane region" description="Helical" evidence="1">
    <location>
        <begin position="45"/>
        <end position="65"/>
    </location>
</feature>
<gene>
    <name evidence="2" type="ORF">I2I05_08860</name>
</gene>
<feature type="transmembrane region" description="Helical" evidence="1">
    <location>
        <begin position="140"/>
        <end position="159"/>
    </location>
</feature>
<proteinExistence type="predicted"/>
<accession>A0ABS0IGM1</accession>
<dbReference type="EMBL" id="JADQDQ010000003">
    <property type="protein sequence ID" value="MBF9237504.1"/>
    <property type="molecule type" value="Genomic_DNA"/>
</dbReference>
<organism evidence="2 3">
    <name type="scientific">Hymenobacter jeongseonensis</name>
    <dbReference type="NCBI Taxonomy" id="2791027"/>
    <lineage>
        <taxon>Bacteria</taxon>
        <taxon>Pseudomonadati</taxon>
        <taxon>Bacteroidota</taxon>
        <taxon>Cytophagia</taxon>
        <taxon>Cytophagales</taxon>
        <taxon>Hymenobacteraceae</taxon>
        <taxon>Hymenobacter</taxon>
    </lineage>
</organism>
<evidence type="ECO:0000313" key="3">
    <source>
        <dbReference type="Proteomes" id="UP000597617"/>
    </source>
</evidence>
<comment type="caution">
    <text evidence="2">The sequence shown here is derived from an EMBL/GenBank/DDBJ whole genome shotgun (WGS) entry which is preliminary data.</text>
</comment>
<feature type="transmembrane region" description="Helical" evidence="1">
    <location>
        <begin position="171"/>
        <end position="192"/>
    </location>
</feature>
<name>A0ABS0IGM1_9BACT</name>
<reference evidence="2 3" key="1">
    <citation type="submission" date="2020-11" db="EMBL/GenBank/DDBJ databases">
        <authorList>
            <person name="Kim M.K."/>
        </authorList>
    </citation>
    <scope>NUCLEOTIDE SEQUENCE [LARGE SCALE GENOMIC DNA]</scope>
    <source>
        <strain evidence="2 3">BT683</strain>
    </source>
</reference>
<keyword evidence="1" id="KW-1133">Transmembrane helix</keyword>
<feature type="transmembrane region" description="Helical" evidence="1">
    <location>
        <begin position="13"/>
        <end position="33"/>
    </location>
</feature>
<evidence type="ECO:0000313" key="2">
    <source>
        <dbReference type="EMBL" id="MBF9237504.1"/>
    </source>
</evidence>
<protein>
    <submittedName>
        <fullName evidence="2">Uncharacterized protein</fullName>
    </submittedName>
</protein>
<evidence type="ECO:0000256" key="1">
    <source>
        <dbReference type="SAM" id="Phobius"/>
    </source>
</evidence>
<feature type="transmembrane region" description="Helical" evidence="1">
    <location>
        <begin position="212"/>
        <end position="232"/>
    </location>
</feature>
<dbReference type="Proteomes" id="UP000597617">
    <property type="component" value="Unassembled WGS sequence"/>
</dbReference>
<dbReference type="RefSeq" id="WP_196281874.1">
    <property type="nucleotide sequence ID" value="NZ_JADQDQ010000003.1"/>
</dbReference>
<sequence length="246" mass="26674">MQTPNLEYLNAPLPTWVAILFVACTALAAVLLGKAIGGTGNGLSRYWLLTGLWLAVSAALGLTGFYQSSLDVLPPRLLVAGILPPALVITSLLLAPAGRRWMARLPLADLVAISVVRVPVEVGLYGLAMNRLVPELMTFAGRNFDILAGLTALLIVGLLRTHRISRGWLMVWHVAALMLLNNIVVLALLAAPTPAQQLAFEQPNVAVLRFPYVWLPAFIVPVVLFSHVASLYKLLRRRSVLNPELP</sequence>
<feature type="transmembrane region" description="Helical" evidence="1">
    <location>
        <begin position="77"/>
        <end position="95"/>
    </location>
</feature>
<keyword evidence="1" id="KW-0812">Transmembrane</keyword>
<keyword evidence="3" id="KW-1185">Reference proteome</keyword>
<keyword evidence="1" id="KW-0472">Membrane</keyword>
<feature type="transmembrane region" description="Helical" evidence="1">
    <location>
        <begin position="107"/>
        <end position="128"/>
    </location>
</feature>